<dbReference type="InterPro" id="IPR055135">
    <property type="entry name" value="PRMT_dom"/>
</dbReference>
<name>A0A3P6E592_BRAOL</name>
<proteinExistence type="predicted"/>
<accession>A0A3P6E592</accession>
<gene>
    <name evidence="3" type="ORF">BOLC7T40710H</name>
</gene>
<evidence type="ECO:0000313" key="3">
    <source>
        <dbReference type="EMBL" id="VDD35150.1"/>
    </source>
</evidence>
<sequence length="111" mass="12517">MFDAIASLSRFGTHDTITKCNAGPKSRDTHWKQTVLYLEDVLTICEGETITGSMTIAPNEKNLRARCRHRAQLFFEWPALQDLKNPTLQNAVKAISEDAVELISHKSHSSY</sequence>
<dbReference type="Pfam" id="PF22528">
    <property type="entry name" value="PRMT_C"/>
    <property type="match status" value="1"/>
</dbReference>
<evidence type="ECO:0000256" key="1">
    <source>
        <dbReference type="ARBA" id="ARBA00022691"/>
    </source>
</evidence>
<organism evidence="3">
    <name type="scientific">Brassica oleracea</name>
    <name type="common">Wild cabbage</name>
    <dbReference type="NCBI Taxonomy" id="3712"/>
    <lineage>
        <taxon>Eukaryota</taxon>
        <taxon>Viridiplantae</taxon>
        <taxon>Streptophyta</taxon>
        <taxon>Embryophyta</taxon>
        <taxon>Tracheophyta</taxon>
        <taxon>Spermatophyta</taxon>
        <taxon>Magnoliopsida</taxon>
        <taxon>eudicotyledons</taxon>
        <taxon>Gunneridae</taxon>
        <taxon>Pentapetalae</taxon>
        <taxon>rosids</taxon>
        <taxon>malvids</taxon>
        <taxon>Brassicales</taxon>
        <taxon>Brassicaceae</taxon>
        <taxon>Brassiceae</taxon>
        <taxon>Brassica</taxon>
    </lineage>
</organism>
<protein>
    <recommendedName>
        <fullName evidence="2">Protein arginine N-methyltransferase domain-containing protein</fullName>
    </recommendedName>
</protein>
<dbReference type="InterPro" id="IPR029063">
    <property type="entry name" value="SAM-dependent_MTases_sf"/>
</dbReference>
<dbReference type="AlphaFoldDB" id="A0A3P6E592"/>
<dbReference type="EMBL" id="LR031876">
    <property type="protein sequence ID" value="VDD35150.1"/>
    <property type="molecule type" value="Genomic_DNA"/>
</dbReference>
<evidence type="ECO:0000259" key="2">
    <source>
        <dbReference type="Pfam" id="PF22528"/>
    </source>
</evidence>
<dbReference type="Gene3D" id="2.70.160.11">
    <property type="entry name" value="Hnrnp arginine n-methyltransferase1"/>
    <property type="match status" value="1"/>
</dbReference>
<dbReference type="SUPFAM" id="SSF53335">
    <property type="entry name" value="S-adenosyl-L-methionine-dependent methyltransferases"/>
    <property type="match status" value="1"/>
</dbReference>
<reference evidence="3" key="1">
    <citation type="submission" date="2018-11" db="EMBL/GenBank/DDBJ databases">
        <authorList>
            <consortium name="Genoscope - CEA"/>
            <person name="William W."/>
        </authorList>
    </citation>
    <scope>NUCLEOTIDE SEQUENCE</scope>
</reference>
<keyword evidence="1" id="KW-0949">S-adenosyl-L-methionine</keyword>
<feature type="domain" description="Protein arginine N-methyltransferase" evidence="2">
    <location>
        <begin position="16"/>
        <end position="65"/>
    </location>
</feature>